<dbReference type="InterPro" id="IPR046342">
    <property type="entry name" value="CBS_dom_sf"/>
</dbReference>
<keyword evidence="1" id="KW-0129">CBS domain</keyword>
<name>A0A841JUM4_9BACT</name>
<dbReference type="PROSITE" id="PS51371">
    <property type="entry name" value="CBS"/>
    <property type="match status" value="1"/>
</dbReference>
<dbReference type="InterPro" id="IPR038076">
    <property type="entry name" value="MgtE_N_sf"/>
</dbReference>
<dbReference type="RefSeq" id="WP_050059584.1">
    <property type="nucleotide sequence ID" value="NZ_JACHEK010000005.1"/>
</dbReference>
<dbReference type="PANTHER" id="PTHR43773">
    <property type="entry name" value="MAGNESIUM TRANSPORTER MGTE"/>
    <property type="match status" value="1"/>
</dbReference>
<dbReference type="AlphaFoldDB" id="A0A841JUM4"/>
<dbReference type="InterPro" id="IPR006668">
    <property type="entry name" value="Mg_transptr_MgtE_intracell_dom"/>
</dbReference>
<dbReference type="EMBL" id="JACHEK010000005">
    <property type="protein sequence ID" value="MBB6144860.1"/>
    <property type="molecule type" value="Genomic_DNA"/>
</dbReference>
<feature type="domain" description="CBS" evidence="2">
    <location>
        <begin position="377"/>
        <end position="432"/>
    </location>
</feature>
<evidence type="ECO:0000256" key="1">
    <source>
        <dbReference type="PROSITE-ProRule" id="PRU00703"/>
    </source>
</evidence>
<dbReference type="PANTHER" id="PTHR43773:SF1">
    <property type="entry name" value="MAGNESIUM TRANSPORTER MGTE"/>
    <property type="match status" value="1"/>
</dbReference>
<accession>A0A841JUM4</accession>
<dbReference type="SUPFAM" id="SSF54631">
    <property type="entry name" value="CBS-domain pair"/>
    <property type="match status" value="1"/>
</dbReference>
<dbReference type="Gene3D" id="1.25.60.10">
    <property type="entry name" value="MgtE N-terminal domain-like"/>
    <property type="match status" value="1"/>
</dbReference>
<dbReference type="SUPFAM" id="SSF158791">
    <property type="entry name" value="MgtE N-terminal domain-like"/>
    <property type="match status" value="1"/>
</dbReference>
<dbReference type="Proteomes" id="UP000538666">
    <property type="component" value="Unassembled WGS sequence"/>
</dbReference>
<evidence type="ECO:0000313" key="3">
    <source>
        <dbReference type="EMBL" id="MBB6144860.1"/>
    </source>
</evidence>
<reference evidence="3 4" key="1">
    <citation type="submission" date="2020-08" db="EMBL/GenBank/DDBJ databases">
        <title>Genomic Encyclopedia of Type Strains, Phase IV (KMG-IV): sequencing the most valuable type-strain genomes for metagenomic binning, comparative biology and taxonomic classification.</title>
        <authorList>
            <person name="Goeker M."/>
        </authorList>
    </citation>
    <scope>NUCLEOTIDE SEQUENCE [LARGE SCALE GENOMIC DNA]</scope>
    <source>
        <strain evidence="3 4">DSM 103733</strain>
    </source>
</reference>
<dbReference type="GO" id="GO:0016020">
    <property type="term" value="C:membrane"/>
    <property type="evidence" value="ECO:0007669"/>
    <property type="project" value="InterPro"/>
</dbReference>
<dbReference type="Pfam" id="PF00571">
    <property type="entry name" value="CBS"/>
    <property type="match status" value="1"/>
</dbReference>
<evidence type="ECO:0000259" key="2">
    <source>
        <dbReference type="PROSITE" id="PS51371"/>
    </source>
</evidence>
<dbReference type="Pfam" id="PF03448">
    <property type="entry name" value="MgtE_N"/>
    <property type="match status" value="1"/>
</dbReference>
<dbReference type="SMART" id="SM00116">
    <property type="entry name" value="CBS"/>
    <property type="match status" value="2"/>
</dbReference>
<gene>
    <name evidence="3" type="ORF">HNQ77_002816</name>
</gene>
<dbReference type="CDD" id="cd04606">
    <property type="entry name" value="CBS_pair_Mg_transporter"/>
    <property type="match status" value="1"/>
</dbReference>
<proteinExistence type="predicted"/>
<evidence type="ECO:0000313" key="4">
    <source>
        <dbReference type="Proteomes" id="UP000538666"/>
    </source>
</evidence>
<dbReference type="OrthoDB" id="9790355at2"/>
<dbReference type="InterPro" id="IPR006669">
    <property type="entry name" value="MgtE_transporter"/>
</dbReference>
<protein>
    <submittedName>
        <fullName evidence="3">Sporulation protein YlmC with PRC-barrel domain</fullName>
    </submittedName>
</protein>
<dbReference type="SMART" id="SM00924">
    <property type="entry name" value="MgtE_N"/>
    <property type="match status" value="1"/>
</dbReference>
<dbReference type="GO" id="GO:0015095">
    <property type="term" value="F:magnesium ion transmembrane transporter activity"/>
    <property type="evidence" value="ECO:0007669"/>
    <property type="project" value="InterPro"/>
</dbReference>
<sequence>MHEKQPTTTLTSLMGTPVTDVHGKLRGKVADLAVGTGSDAGKVLGLVLKSRHGRELVAATEVRQTPSGTLELRPEAGLRPLRGDENYILLRQDLLDRQIIDVHGRKVVRVNDVDLQWFAADAVAGDVSIDSGSRSGAVEDLRVREVEVGLRGAVRRIFQGALPKATIDSLARKVPARVIPWDFVDMIEVDPARRVKLNIEHERLAQLHPSDIADILEDLAPAEREAILTTLDEEVAAEALEEVEPKLQKSMMESLDSETAAGIVEEMDPSAAADLLAELPEARSEAILEEMDPEDRQEVEELLEFRENSAAGRMTTEYVSVPNTAIVGDAIQALREFEGDIETITEVYLLDAEEVLKGVVPLARIVLALPESRLEVLSESRFITCPADAHQDRVADLFDRYNLRALPILDSKGRLAGVIEADHVIAFLRAGR</sequence>
<organism evidence="3 4">
    <name type="scientific">Silvibacterium bohemicum</name>
    <dbReference type="NCBI Taxonomy" id="1577686"/>
    <lineage>
        <taxon>Bacteria</taxon>
        <taxon>Pseudomonadati</taxon>
        <taxon>Acidobacteriota</taxon>
        <taxon>Terriglobia</taxon>
        <taxon>Terriglobales</taxon>
        <taxon>Acidobacteriaceae</taxon>
        <taxon>Silvibacterium</taxon>
    </lineage>
</organism>
<dbReference type="InterPro" id="IPR000644">
    <property type="entry name" value="CBS_dom"/>
</dbReference>
<keyword evidence="4" id="KW-1185">Reference proteome</keyword>
<dbReference type="Gene3D" id="3.10.580.10">
    <property type="entry name" value="CBS-domain"/>
    <property type="match status" value="1"/>
</dbReference>
<comment type="caution">
    <text evidence="3">The sequence shown here is derived from an EMBL/GenBank/DDBJ whole genome shotgun (WGS) entry which is preliminary data.</text>
</comment>